<evidence type="ECO:0000256" key="5">
    <source>
        <dbReference type="ARBA" id="ARBA00022927"/>
    </source>
</evidence>
<dbReference type="GO" id="GO:0008320">
    <property type="term" value="F:protein transmembrane transporter activity"/>
    <property type="evidence" value="ECO:0007669"/>
    <property type="project" value="UniProtKB-UniRule"/>
</dbReference>
<dbReference type="InterPro" id="IPR038379">
    <property type="entry name" value="SecE_sf"/>
</dbReference>
<dbReference type="NCBIfam" id="TIGR00964">
    <property type="entry name" value="secE_bact"/>
    <property type="match status" value="1"/>
</dbReference>
<dbReference type="GO" id="GO:0005886">
    <property type="term" value="C:plasma membrane"/>
    <property type="evidence" value="ECO:0007669"/>
    <property type="project" value="UniProtKB-SubCell"/>
</dbReference>
<dbReference type="AlphaFoldDB" id="A0A2T0KQR5"/>
<comment type="subcellular location">
    <subcellularLocation>
        <location evidence="9">Cell membrane</location>
        <topology evidence="9">Single-pass membrane protein</topology>
    </subcellularLocation>
    <subcellularLocation>
        <location evidence="1">Membrane</location>
    </subcellularLocation>
</comment>
<reference evidence="11 12" key="1">
    <citation type="submission" date="2018-03" db="EMBL/GenBank/DDBJ databases">
        <title>Genomic Encyclopedia of Archaeal and Bacterial Type Strains, Phase II (KMG-II): from individual species to whole genera.</title>
        <authorList>
            <person name="Goeker M."/>
        </authorList>
    </citation>
    <scope>NUCLEOTIDE SEQUENCE [LARGE SCALE GENOMIC DNA]</scope>
    <source>
        <strain evidence="11 12">DSM 43146</strain>
    </source>
</reference>
<comment type="similarity">
    <text evidence="9">Belongs to the SecE/SEC61-gamma family.</text>
</comment>
<name>A0A2T0KQR5_9ACTN</name>
<comment type="subunit">
    <text evidence="9">Component of the Sec protein translocase complex. Heterotrimer consisting of SecY, SecE and SecG subunits. The heterotrimers can form oligomers, although 1 heterotrimer is thought to be able to translocate proteins. Interacts with the ribosome. Interacts with SecDF, and other proteins may be involved. Interacts with SecA.</text>
</comment>
<evidence type="ECO:0000256" key="1">
    <source>
        <dbReference type="ARBA" id="ARBA00004370"/>
    </source>
</evidence>
<sequence length="121" mass="12874">MAEKDRPGDDVPGDDELLADAAAGDDVPDDDDARVGAGGGTALAERTKDESPRPRKSGRGPLGRIGGFFREVTSELRKVIWPTRKELLTYTGVVIVFVVIMTSLVAGLDYGFGKAILWALG</sequence>
<organism evidence="11 12">
    <name type="scientific">Actinoplanes italicus</name>
    <dbReference type="NCBI Taxonomy" id="113567"/>
    <lineage>
        <taxon>Bacteria</taxon>
        <taxon>Bacillati</taxon>
        <taxon>Actinomycetota</taxon>
        <taxon>Actinomycetes</taxon>
        <taxon>Micromonosporales</taxon>
        <taxon>Micromonosporaceae</taxon>
        <taxon>Actinoplanes</taxon>
    </lineage>
</organism>
<dbReference type="EMBL" id="PVMZ01000001">
    <property type="protein sequence ID" value="PRX25915.1"/>
    <property type="molecule type" value="Genomic_DNA"/>
</dbReference>
<protein>
    <recommendedName>
        <fullName evidence="9">Protein translocase subunit SecE</fullName>
    </recommendedName>
</protein>
<accession>A0A2T0KQR5</accession>
<evidence type="ECO:0000256" key="8">
    <source>
        <dbReference type="ARBA" id="ARBA00023136"/>
    </source>
</evidence>
<dbReference type="Gene3D" id="1.20.5.1030">
    <property type="entry name" value="Preprotein translocase secy subunit"/>
    <property type="match status" value="1"/>
</dbReference>
<keyword evidence="5 9" id="KW-0653">Protein transport</keyword>
<dbReference type="GO" id="GO:0043952">
    <property type="term" value="P:protein transport by the Sec complex"/>
    <property type="evidence" value="ECO:0007669"/>
    <property type="project" value="UniProtKB-UniRule"/>
</dbReference>
<evidence type="ECO:0000313" key="11">
    <source>
        <dbReference type="EMBL" id="PRX25915.1"/>
    </source>
</evidence>
<evidence type="ECO:0000256" key="9">
    <source>
        <dbReference type="HAMAP-Rule" id="MF_00422"/>
    </source>
</evidence>
<dbReference type="GO" id="GO:0006605">
    <property type="term" value="P:protein targeting"/>
    <property type="evidence" value="ECO:0007669"/>
    <property type="project" value="UniProtKB-UniRule"/>
</dbReference>
<dbReference type="PANTHER" id="PTHR33910:SF1">
    <property type="entry name" value="PROTEIN TRANSLOCASE SUBUNIT SECE"/>
    <property type="match status" value="1"/>
</dbReference>
<evidence type="ECO:0000313" key="12">
    <source>
        <dbReference type="Proteomes" id="UP000239415"/>
    </source>
</evidence>
<evidence type="ECO:0000256" key="2">
    <source>
        <dbReference type="ARBA" id="ARBA00022448"/>
    </source>
</evidence>
<dbReference type="RefSeq" id="WP_106315570.1">
    <property type="nucleotide sequence ID" value="NZ_BOMO01000116.1"/>
</dbReference>
<gene>
    <name evidence="9" type="primary">secE</name>
    <name evidence="11" type="ORF">CLV67_101637</name>
</gene>
<dbReference type="InterPro" id="IPR005807">
    <property type="entry name" value="SecE_bac"/>
</dbReference>
<evidence type="ECO:0000256" key="7">
    <source>
        <dbReference type="ARBA" id="ARBA00023010"/>
    </source>
</evidence>
<evidence type="ECO:0000256" key="3">
    <source>
        <dbReference type="ARBA" id="ARBA00022475"/>
    </source>
</evidence>
<feature type="region of interest" description="Disordered" evidence="10">
    <location>
        <begin position="1"/>
        <end position="64"/>
    </location>
</feature>
<keyword evidence="8 9" id="KW-0472">Membrane</keyword>
<evidence type="ECO:0000256" key="10">
    <source>
        <dbReference type="SAM" id="MobiDB-lite"/>
    </source>
</evidence>
<dbReference type="PANTHER" id="PTHR33910">
    <property type="entry name" value="PROTEIN TRANSLOCASE SUBUNIT SECE"/>
    <property type="match status" value="1"/>
</dbReference>
<comment type="function">
    <text evidence="9">Essential subunit of the Sec protein translocation channel SecYEG. Clamps together the 2 halves of SecY. May contact the channel plug during translocation.</text>
</comment>
<evidence type="ECO:0000256" key="4">
    <source>
        <dbReference type="ARBA" id="ARBA00022692"/>
    </source>
</evidence>
<feature type="transmembrane region" description="Helical" evidence="9">
    <location>
        <begin position="87"/>
        <end position="108"/>
    </location>
</feature>
<dbReference type="HAMAP" id="MF_00422">
    <property type="entry name" value="SecE"/>
    <property type="match status" value="1"/>
</dbReference>
<keyword evidence="6 9" id="KW-1133">Transmembrane helix</keyword>
<keyword evidence="7 9" id="KW-0811">Translocation</keyword>
<comment type="caution">
    <text evidence="11">The sequence shown here is derived from an EMBL/GenBank/DDBJ whole genome shotgun (WGS) entry which is preliminary data.</text>
</comment>
<dbReference type="Proteomes" id="UP000239415">
    <property type="component" value="Unassembled WGS sequence"/>
</dbReference>
<keyword evidence="3 9" id="KW-1003">Cell membrane</keyword>
<dbReference type="PROSITE" id="PS01067">
    <property type="entry name" value="SECE_SEC61G"/>
    <property type="match status" value="1"/>
</dbReference>
<keyword evidence="2 9" id="KW-0813">Transport</keyword>
<keyword evidence="4 9" id="KW-0812">Transmembrane</keyword>
<proteinExistence type="inferred from homology"/>
<keyword evidence="12" id="KW-1185">Reference proteome</keyword>
<dbReference type="GO" id="GO:0065002">
    <property type="term" value="P:intracellular protein transmembrane transport"/>
    <property type="evidence" value="ECO:0007669"/>
    <property type="project" value="UniProtKB-UniRule"/>
</dbReference>
<evidence type="ECO:0000256" key="6">
    <source>
        <dbReference type="ARBA" id="ARBA00022989"/>
    </source>
</evidence>
<dbReference type="GO" id="GO:0009306">
    <property type="term" value="P:protein secretion"/>
    <property type="evidence" value="ECO:0007669"/>
    <property type="project" value="UniProtKB-UniRule"/>
</dbReference>
<dbReference type="InterPro" id="IPR001901">
    <property type="entry name" value="Translocase_SecE/Sec61-g"/>
</dbReference>
<dbReference type="Pfam" id="PF00584">
    <property type="entry name" value="SecE"/>
    <property type="match status" value="1"/>
</dbReference>
<dbReference type="OrthoDB" id="9805743at2"/>